<evidence type="ECO:0000313" key="3">
    <source>
        <dbReference type="Proteomes" id="UP000284779"/>
    </source>
</evidence>
<reference evidence="2 3" key="1">
    <citation type="submission" date="2018-08" db="EMBL/GenBank/DDBJ databases">
        <title>A genome reference for cultivated species of the human gut microbiota.</title>
        <authorList>
            <person name="Zou Y."/>
            <person name="Xue W."/>
            <person name="Luo G."/>
        </authorList>
    </citation>
    <scope>NUCLEOTIDE SEQUENCE [LARGE SCALE GENOMIC DNA]</scope>
    <source>
        <strain evidence="2 3">AM44-11BH</strain>
    </source>
</reference>
<name>A0A413R5K8_9FIRM</name>
<dbReference type="AlphaFoldDB" id="A0A413R5K8"/>
<feature type="transmembrane region" description="Helical" evidence="1">
    <location>
        <begin position="245"/>
        <end position="267"/>
    </location>
</feature>
<gene>
    <name evidence="2" type="ORF">DW944_10790</name>
</gene>
<dbReference type="RefSeq" id="WP_117971493.1">
    <property type="nucleotide sequence ID" value="NZ_CAUBDO010000017.1"/>
</dbReference>
<feature type="transmembrane region" description="Helical" evidence="1">
    <location>
        <begin position="127"/>
        <end position="155"/>
    </location>
</feature>
<feature type="transmembrane region" description="Helical" evidence="1">
    <location>
        <begin position="191"/>
        <end position="209"/>
    </location>
</feature>
<accession>A0A413R5K8</accession>
<evidence type="ECO:0000313" key="2">
    <source>
        <dbReference type="EMBL" id="RHA16972.1"/>
    </source>
</evidence>
<dbReference type="EMBL" id="QSFD01000012">
    <property type="protein sequence ID" value="RHA16972.1"/>
    <property type="molecule type" value="Genomic_DNA"/>
</dbReference>
<organism evidence="2 3">
    <name type="scientific">Eubacterium ventriosum</name>
    <dbReference type="NCBI Taxonomy" id="39496"/>
    <lineage>
        <taxon>Bacteria</taxon>
        <taxon>Bacillati</taxon>
        <taxon>Bacillota</taxon>
        <taxon>Clostridia</taxon>
        <taxon>Eubacteriales</taxon>
        <taxon>Eubacteriaceae</taxon>
        <taxon>Eubacterium</taxon>
    </lineage>
</organism>
<keyword evidence="1" id="KW-1133">Transmembrane helix</keyword>
<keyword evidence="1" id="KW-0812">Transmembrane</keyword>
<comment type="caution">
    <text evidence="2">The sequence shown here is derived from an EMBL/GenBank/DDBJ whole genome shotgun (WGS) entry which is preliminary data.</text>
</comment>
<keyword evidence="3" id="KW-1185">Reference proteome</keyword>
<dbReference type="Proteomes" id="UP000284779">
    <property type="component" value="Unassembled WGS sequence"/>
</dbReference>
<feature type="transmembrane region" description="Helical" evidence="1">
    <location>
        <begin position="20"/>
        <end position="38"/>
    </location>
</feature>
<proteinExistence type="predicted"/>
<evidence type="ECO:0000256" key="1">
    <source>
        <dbReference type="SAM" id="Phobius"/>
    </source>
</evidence>
<keyword evidence="1" id="KW-0472">Membrane</keyword>
<protein>
    <submittedName>
        <fullName evidence="2">Uncharacterized protein</fullName>
    </submittedName>
</protein>
<feature type="transmembrane region" description="Helical" evidence="1">
    <location>
        <begin position="88"/>
        <end position="106"/>
    </location>
</feature>
<feature type="transmembrane region" description="Helical" evidence="1">
    <location>
        <begin position="216"/>
        <end position="239"/>
    </location>
</feature>
<feature type="transmembrane region" description="Helical" evidence="1">
    <location>
        <begin position="50"/>
        <end position="82"/>
    </location>
</feature>
<sequence length="317" mass="35588">MMGLLVYKEKLKNFYAEHEFYVNPIIKFISAFIALTLIKKNVGYNDLLTMWPVIMGISVIMAFMPWTIIITALTAIMCINIFTLSIELGALVVIILLIMLLLYFRFTPTQGIFVLFVPMAFFLKIPYIVPIIAGLICTPVSIVSVTFGTIVYYMIAVIGKNADAIQNVASEGTNAANLNTVLKMISVNNQLFLVIAAFIITTLVVYFIRRSSVNNAWIIAIIVGGVVDCVIILVGALILNTEYSIIEVILGSVGSILLGCIIQFFVFSVDYSRTEHTQFEDDEYYYYVKAVPKINVVAPEMNVKRINAQRKKKKNWK</sequence>